<dbReference type="GO" id="GO:0009055">
    <property type="term" value="F:electron transfer activity"/>
    <property type="evidence" value="ECO:0007669"/>
    <property type="project" value="InterPro"/>
</dbReference>
<sequence>MKILTYLIFITSVLVPIFFISQAFAPNETENMGEQSYQEYCASCHGNSGKGNGDLAYLVYPKPRDFTSGLFKIRSTPAGVPPTDDDIFKTIHQGLPGTSMPSFKFLRNQEIKSLINIVKDFAQIDNQDVQKITIPDEIPPSEELIDLGRSIYMEVGCNMCHGNTGKGDGSSSGKLKDSKGYSIIPKDFTSGVYLGGGTKRDLYLRFVGGMAGTPMPAYGNLAELLGKPKSDENKLAWSLVHYVKSLETEISAETMKSPEDGKISALHVSWLTKSDKLLDASSSLWNKTDSYSIPISRLWQSDNVNYQMVEVQAVYNSKYIAVKLEWEDITSEESLYRVQNFQDGAAIQFSIDGTKGFHGMG</sequence>
<keyword evidence="2" id="KW-0479">Metal-binding</keyword>
<dbReference type="Gene3D" id="1.10.760.10">
    <property type="entry name" value="Cytochrome c-like domain"/>
    <property type="match status" value="2"/>
</dbReference>
<dbReference type="Gene3D" id="2.60.40.1190">
    <property type="match status" value="1"/>
</dbReference>
<dbReference type="InterPro" id="IPR036909">
    <property type="entry name" value="Cyt_c-like_dom_sf"/>
</dbReference>
<gene>
    <name evidence="5" type="ORF">METZ01_LOCUS204326</name>
</gene>
<dbReference type="AlphaFoldDB" id="A0A382EMD0"/>
<accession>A0A382EMD0</accession>
<dbReference type="GO" id="GO:0046872">
    <property type="term" value="F:metal ion binding"/>
    <property type="evidence" value="ECO:0007669"/>
    <property type="project" value="UniProtKB-KW"/>
</dbReference>
<evidence type="ECO:0000256" key="2">
    <source>
        <dbReference type="ARBA" id="ARBA00022723"/>
    </source>
</evidence>
<proteinExistence type="predicted"/>
<keyword evidence="1" id="KW-0349">Heme</keyword>
<evidence type="ECO:0000256" key="3">
    <source>
        <dbReference type="ARBA" id="ARBA00023004"/>
    </source>
</evidence>
<dbReference type="EMBL" id="UINC01045112">
    <property type="protein sequence ID" value="SVB51472.1"/>
    <property type="molecule type" value="Genomic_DNA"/>
</dbReference>
<keyword evidence="3" id="KW-0408">Iron</keyword>
<feature type="domain" description="Cytochrome c" evidence="4">
    <location>
        <begin position="143"/>
        <end position="247"/>
    </location>
</feature>
<feature type="non-terminal residue" evidence="5">
    <location>
        <position position="361"/>
    </location>
</feature>
<organism evidence="5">
    <name type="scientific">marine metagenome</name>
    <dbReference type="NCBI Taxonomy" id="408172"/>
    <lineage>
        <taxon>unclassified sequences</taxon>
        <taxon>metagenomes</taxon>
        <taxon>ecological metagenomes</taxon>
    </lineage>
</organism>
<dbReference type="GO" id="GO:0020037">
    <property type="term" value="F:heme binding"/>
    <property type="evidence" value="ECO:0007669"/>
    <property type="project" value="InterPro"/>
</dbReference>
<protein>
    <recommendedName>
        <fullName evidence="4">Cytochrome c domain-containing protein</fullName>
    </recommendedName>
</protein>
<evidence type="ECO:0000256" key="1">
    <source>
        <dbReference type="ARBA" id="ARBA00022617"/>
    </source>
</evidence>
<reference evidence="5" key="1">
    <citation type="submission" date="2018-05" db="EMBL/GenBank/DDBJ databases">
        <authorList>
            <person name="Lanie J.A."/>
            <person name="Ng W.-L."/>
            <person name="Kazmierczak K.M."/>
            <person name="Andrzejewski T.M."/>
            <person name="Davidsen T.M."/>
            <person name="Wayne K.J."/>
            <person name="Tettelin H."/>
            <person name="Glass J.I."/>
            <person name="Rusch D."/>
            <person name="Podicherti R."/>
            <person name="Tsui H.-C.T."/>
            <person name="Winkler M.E."/>
        </authorList>
    </citation>
    <scope>NUCLEOTIDE SEQUENCE</scope>
</reference>
<dbReference type="InterPro" id="IPR009056">
    <property type="entry name" value="Cyt_c-like_dom"/>
</dbReference>
<dbReference type="Pfam" id="PF13442">
    <property type="entry name" value="Cytochrome_CBB3"/>
    <property type="match status" value="1"/>
</dbReference>
<feature type="domain" description="Cytochrome c" evidence="4">
    <location>
        <begin position="28"/>
        <end position="122"/>
    </location>
</feature>
<evidence type="ECO:0000259" key="4">
    <source>
        <dbReference type="PROSITE" id="PS51007"/>
    </source>
</evidence>
<dbReference type="SUPFAM" id="SSF46626">
    <property type="entry name" value="Cytochrome c"/>
    <property type="match status" value="2"/>
</dbReference>
<evidence type="ECO:0000313" key="5">
    <source>
        <dbReference type="EMBL" id="SVB51472.1"/>
    </source>
</evidence>
<dbReference type="PROSITE" id="PS51007">
    <property type="entry name" value="CYTC"/>
    <property type="match status" value="2"/>
</dbReference>
<name>A0A382EMD0_9ZZZZ</name>